<feature type="region of interest" description="Disordered" evidence="1">
    <location>
        <begin position="46"/>
        <end position="82"/>
    </location>
</feature>
<evidence type="ECO:0000256" key="1">
    <source>
        <dbReference type="SAM" id="MobiDB-lite"/>
    </source>
</evidence>
<sequence>MLRYASKARSLPASLLLVFLFGLLTTFFVSCATAIETSTTAYTEELDARTSSSHSNLRPRTDHPFDRLADLEGTKGSLNGKIRPKSSEREIFVPPAAEEETLNPLPRCPKNAHYSFCAIEPKCAATCAEHRDSQEKEATGVVKMCNRMCYQRCDCLPDFYLLDGFCISEEACLSIGDAKTASKKRQAVEEALKGFDPKMDRIFPRDDSLEERGGREGGEEGGREEGGAPFPFGTGSEDGILDGVSDVLGAVTGGLWPDEGRETAGRKEVGV</sequence>
<evidence type="ECO:0000313" key="3">
    <source>
        <dbReference type="EMBL" id="EWM25201.1"/>
    </source>
</evidence>
<evidence type="ECO:0000313" key="4">
    <source>
        <dbReference type="Proteomes" id="UP000019335"/>
    </source>
</evidence>
<feature type="chain" id="PRO_5004901366" evidence="2">
    <location>
        <begin position="35"/>
        <end position="271"/>
    </location>
</feature>
<dbReference type="OrthoDB" id="193684at2759"/>
<name>W7TX17_9STRA</name>
<feature type="signal peptide" evidence="2">
    <location>
        <begin position="1"/>
        <end position="34"/>
    </location>
</feature>
<feature type="compositionally biased region" description="Basic and acidic residues" evidence="1">
    <location>
        <begin position="59"/>
        <end position="73"/>
    </location>
</feature>
<dbReference type="InterPro" id="IPR036084">
    <property type="entry name" value="Ser_inhib-like_sf"/>
</dbReference>
<dbReference type="EMBL" id="AZIL01001024">
    <property type="protein sequence ID" value="EWM25201.1"/>
    <property type="molecule type" value="Genomic_DNA"/>
</dbReference>
<protein>
    <submittedName>
        <fullName evidence="3">Trypsin Inhibitor-like, cysteine rich domain protein</fullName>
    </submittedName>
</protein>
<feature type="region of interest" description="Disordered" evidence="1">
    <location>
        <begin position="199"/>
        <end position="236"/>
    </location>
</feature>
<keyword evidence="2" id="KW-0732">Signal</keyword>
<evidence type="ECO:0000256" key="2">
    <source>
        <dbReference type="SAM" id="SignalP"/>
    </source>
</evidence>
<comment type="caution">
    <text evidence="3">The sequence shown here is derived from an EMBL/GenBank/DDBJ whole genome shotgun (WGS) entry which is preliminary data.</text>
</comment>
<dbReference type="CDD" id="cd19941">
    <property type="entry name" value="TIL"/>
    <property type="match status" value="1"/>
</dbReference>
<feature type="compositionally biased region" description="Basic and acidic residues" evidence="1">
    <location>
        <begin position="199"/>
        <end position="226"/>
    </location>
</feature>
<organism evidence="3 4">
    <name type="scientific">Nannochloropsis gaditana</name>
    <dbReference type="NCBI Taxonomy" id="72520"/>
    <lineage>
        <taxon>Eukaryota</taxon>
        <taxon>Sar</taxon>
        <taxon>Stramenopiles</taxon>
        <taxon>Ochrophyta</taxon>
        <taxon>Eustigmatophyceae</taxon>
        <taxon>Eustigmatales</taxon>
        <taxon>Monodopsidaceae</taxon>
        <taxon>Nannochloropsis</taxon>
    </lineage>
</organism>
<dbReference type="Gene3D" id="2.10.25.10">
    <property type="entry name" value="Laminin"/>
    <property type="match status" value="1"/>
</dbReference>
<dbReference type="Proteomes" id="UP000019335">
    <property type="component" value="Chromosome 12"/>
</dbReference>
<accession>W7TX17</accession>
<feature type="compositionally biased region" description="Polar residues" evidence="1">
    <location>
        <begin position="49"/>
        <end position="58"/>
    </location>
</feature>
<dbReference type="AlphaFoldDB" id="W7TX17"/>
<keyword evidence="4" id="KW-1185">Reference proteome</keyword>
<reference evidence="3 4" key="1">
    <citation type="journal article" date="2014" name="Mol. Plant">
        <title>Chromosome Scale Genome Assembly and Transcriptome Profiling of Nannochloropsis gaditana in Nitrogen Depletion.</title>
        <authorList>
            <person name="Corteggiani Carpinelli E."/>
            <person name="Telatin A."/>
            <person name="Vitulo N."/>
            <person name="Forcato C."/>
            <person name="D'Angelo M."/>
            <person name="Schiavon R."/>
            <person name="Vezzi A."/>
            <person name="Giacometti G.M."/>
            <person name="Morosinotto T."/>
            <person name="Valle G."/>
        </authorList>
    </citation>
    <scope>NUCLEOTIDE SEQUENCE [LARGE SCALE GENOMIC DNA]</scope>
    <source>
        <strain evidence="3 4">B-31</strain>
    </source>
</reference>
<dbReference type="PROSITE" id="PS51257">
    <property type="entry name" value="PROKAR_LIPOPROTEIN"/>
    <property type="match status" value="1"/>
</dbReference>
<gene>
    <name evidence="3" type="ORF">Naga_100722g4</name>
</gene>
<dbReference type="SUPFAM" id="SSF57567">
    <property type="entry name" value="Serine protease inhibitors"/>
    <property type="match status" value="1"/>
</dbReference>
<proteinExistence type="predicted"/>